<evidence type="ECO:0000313" key="3">
    <source>
        <dbReference type="Proteomes" id="UP000053664"/>
    </source>
</evidence>
<name>A0A061H5K3_9BASI</name>
<proteinExistence type="predicted"/>
<dbReference type="OrthoDB" id="276546at2759"/>
<dbReference type="eggNOG" id="KOG0134">
    <property type="taxonomic scope" value="Eukaryota"/>
</dbReference>
<dbReference type="PANTHER" id="PTHR22893">
    <property type="entry name" value="NADH OXIDOREDUCTASE-RELATED"/>
    <property type="match status" value="1"/>
</dbReference>
<evidence type="ECO:0000313" key="2">
    <source>
        <dbReference type="EMBL" id="EPQ25876.1"/>
    </source>
</evidence>
<dbReference type="GeneID" id="19320623"/>
<dbReference type="GO" id="GO:0010181">
    <property type="term" value="F:FMN binding"/>
    <property type="evidence" value="ECO:0007669"/>
    <property type="project" value="InterPro"/>
</dbReference>
<dbReference type="PANTHER" id="PTHR22893:SF91">
    <property type="entry name" value="NADPH DEHYDROGENASE 2-RELATED"/>
    <property type="match status" value="1"/>
</dbReference>
<dbReference type="RefSeq" id="XP_007882284.1">
    <property type="nucleotide sequence ID" value="XM_007884093.1"/>
</dbReference>
<dbReference type="InterPro" id="IPR045247">
    <property type="entry name" value="Oye-like"/>
</dbReference>
<gene>
    <name evidence="2" type="ORF">PFL1_06550</name>
</gene>
<dbReference type="SUPFAM" id="SSF51395">
    <property type="entry name" value="FMN-linked oxidoreductases"/>
    <property type="match status" value="1"/>
</dbReference>
<organism evidence="2 3">
    <name type="scientific">Pseudozyma flocculosa PF-1</name>
    <dbReference type="NCBI Taxonomy" id="1277687"/>
    <lineage>
        <taxon>Eukaryota</taxon>
        <taxon>Fungi</taxon>
        <taxon>Dikarya</taxon>
        <taxon>Basidiomycota</taxon>
        <taxon>Ustilaginomycotina</taxon>
        <taxon>Ustilaginomycetes</taxon>
        <taxon>Ustilaginales</taxon>
        <taxon>Ustilaginaceae</taxon>
        <taxon>Pseudozyma</taxon>
    </lineage>
</organism>
<feature type="domain" description="NADH:flavin oxidoreductase/NADH oxidase N-terminal" evidence="1">
    <location>
        <begin position="22"/>
        <end position="358"/>
    </location>
</feature>
<accession>A0A061H5K3</accession>
<evidence type="ECO:0000259" key="1">
    <source>
        <dbReference type="Pfam" id="PF00724"/>
    </source>
</evidence>
<dbReference type="EMBL" id="KE361649">
    <property type="protein sequence ID" value="EPQ25876.1"/>
    <property type="molecule type" value="Genomic_DNA"/>
</dbReference>
<sequence length="391" mass="43360">MTELAKADKHSSPAWEGAASTNLFRPIQIGSSQLKHRVAYAPLTRVRNDPQTGAPTDLVVEHYAQRATDGGLLITEATMISPEAGSMPGVPGIWSQEQVAGWKKVTDAVHAKNGKIWMQFWHLGRTANPKYSKNVWSAGTIPLSTGSKEIRQLTKDDLAQLLDDYRSAARNALDAGFDGIELHGANGYLIDQFLQSVSNNRTDEFGGEAVENRIRFPAQVVAALADVVGEERLGVRMSPFSRFQEMREPEPLQTFLPWTRHLTNAHPRLAYIHVVQPRISGASDEEGHDAPAVPDSVAPIRDLVRQQSRGATKLLIAGAFDARSAAEHADRHDEDVVVFGRYYIANPDLPERIRNGHPLRHWDRSTFYIPGAAKGYVDQPTYQQERELGHL</sequence>
<reference evidence="2 3" key="1">
    <citation type="journal article" date="2013" name="Plant Cell">
        <title>The transition from a phytopathogenic smut ancestor to an anamorphic biocontrol agent deciphered by comparative whole-genome analysis.</title>
        <authorList>
            <person name="Lefebvre F."/>
            <person name="Joly D.L."/>
            <person name="Labbe C."/>
            <person name="Teichmann B."/>
            <person name="Linning R."/>
            <person name="Belzile F."/>
            <person name="Bakkeren G."/>
            <person name="Belanger R.R."/>
        </authorList>
    </citation>
    <scope>NUCLEOTIDE SEQUENCE [LARGE SCALE GENOMIC DNA]</scope>
    <source>
        <strain evidence="2 3">PF-1</strain>
    </source>
</reference>
<dbReference type="InterPro" id="IPR001155">
    <property type="entry name" value="OxRdtase_FMN_N"/>
</dbReference>
<dbReference type="AlphaFoldDB" id="A0A061H5K3"/>
<dbReference type="CDD" id="cd02933">
    <property type="entry name" value="OYE_like_FMN"/>
    <property type="match status" value="1"/>
</dbReference>
<protein>
    <recommendedName>
        <fullName evidence="1">NADH:flavin oxidoreductase/NADH oxidase N-terminal domain-containing protein</fullName>
    </recommendedName>
</protein>
<dbReference type="GO" id="GO:0016491">
    <property type="term" value="F:oxidoreductase activity"/>
    <property type="evidence" value="ECO:0007669"/>
    <property type="project" value="InterPro"/>
</dbReference>
<dbReference type="InterPro" id="IPR013785">
    <property type="entry name" value="Aldolase_TIM"/>
</dbReference>
<dbReference type="KEGG" id="pfp:PFL1_06550"/>
<dbReference type="HOGENOM" id="CLU_012153_0_1_1"/>
<dbReference type="Gene3D" id="3.20.20.70">
    <property type="entry name" value="Aldolase class I"/>
    <property type="match status" value="1"/>
</dbReference>
<dbReference type="Pfam" id="PF00724">
    <property type="entry name" value="Oxidored_FMN"/>
    <property type="match status" value="1"/>
</dbReference>
<dbReference type="Proteomes" id="UP000053664">
    <property type="component" value="Unassembled WGS sequence"/>
</dbReference>